<dbReference type="Pfam" id="PF22725">
    <property type="entry name" value="GFO_IDH_MocA_C3"/>
    <property type="match status" value="1"/>
</dbReference>
<dbReference type="Pfam" id="PF01408">
    <property type="entry name" value="GFO_IDH_MocA"/>
    <property type="match status" value="1"/>
</dbReference>
<dbReference type="PANTHER" id="PTHR43818">
    <property type="entry name" value="BCDNA.GH03377"/>
    <property type="match status" value="1"/>
</dbReference>
<comment type="caution">
    <text evidence="4">The sequence shown here is derived from an EMBL/GenBank/DDBJ whole genome shotgun (WGS) entry which is preliminary data.</text>
</comment>
<dbReference type="InterPro" id="IPR050463">
    <property type="entry name" value="Gfo/Idh/MocA_oxidrdct_glycsds"/>
</dbReference>
<dbReference type="Proteomes" id="UP001230986">
    <property type="component" value="Unassembled WGS sequence"/>
</dbReference>
<dbReference type="RefSeq" id="WP_285964241.1">
    <property type="nucleotide sequence ID" value="NZ_JASVEJ010000031.1"/>
</dbReference>
<sequence>MSKQAKLKGVIIGVGKAVNSGAKGGGHQIGYMHGKALKAHNTIQLVAGADISAENLKAFQDKFEVPGGYTDYREMLAKEKPDVVAICTYMGLHRQMIEDSIAAGVKMICCEKPFVNSIADIRAIEKLAEDNHVKIVIAHIRRYFKVFQKARDIFQSGIMGKPYACIAGIDGWDLSEWGGHWIDMFRFFNNDIPVRHVFGQVRTRDLRGYGHAMEDHAIAYFEFENGCRGILDGGRQMSDGLMTLIGSEGMMKIHNENSMEWMTPKGRETYSHEWIENGLDPYAVAWDRMYTDLVEWHKGGAMPILGLPTTAKSCETTLAAYLSAVRTDRVDIPAHSDSLEFPVEILARRQKEKA</sequence>
<organism evidence="4 5">
    <name type="scientific">Geitlerinema calcuttense NRMC-F 0142</name>
    <dbReference type="NCBI Taxonomy" id="2922238"/>
    <lineage>
        <taxon>Bacteria</taxon>
        <taxon>Bacillati</taxon>
        <taxon>Cyanobacteriota</taxon>
        <taxon>Cyanophyceae</taxon>
        <taxon>Geitlerinematales</taxon>
        <taxon>Geitlerinemataceae</taxon>
        <taxon>Geitlerinema</taxon>
    </lineage>
</organism>
<dbReference type="Gene3D" id="3.40.50.720">
    <property type="entry name" value="NAD(P)-binding Rossmann-like Domain"/>
    <property type="match status" value="1"/>
</dbReference>
<feature type="domain" description="Gfo/Idh/MocA-like oxidoreductase N-terminal" evidence="2">
    <location>
        <begin position="28"/>
        <end position="138"/>
    </location>
</feature>
<evidence type="ECO:0000313" key="5">
    <source>
        <dbReference type="Proteomes" id="UP001230986"/>
    </source>
</evidence>
<protein>
    <submittedName>
        <fullName evidence="4">Gfo/Idh/MocA family oxidoreductase</fullName>
    </submittedName>
</protein>
<dbReference type="Gene3D" id="3.30.360.10">
    <property type="entry name" value="Dihydrodipicolinate Reductase, domain 2"/>
    <property type="match status" value="1"/>
</dbReference>
<keyword evidence="5" id="KW-1185">Reference proteome</keyword>
<keyword evidence="1" id="KW-0560">Oxidoreductase</keyword>
<dbReference type="EMBL" id="JASVEJ010000031">
    <property type="protein sequence ID" value="MDL5057446.1"/>
    <property type="molecule type" value="Genomic_DNA"/>
</dbReference>
<dbReference type="SUPFAM" id="SSF51735">
    <property type="entry name" value="NAD(P)-binding Rossmann-fold domains"/>
    <property type="match status" value="1"/>
</dbReference>
<reference evidence="4 5" key="1">
    <citation type="submission" date="2023-06" db="EMBL/GenBank/DDBJ databases">
        <title>Whole genome sequence of Oscillatoria calcuttensis NRMC-F 0142.</title>
        <authorList>
            <person name="Shakena Fathima T."/>
            <person name="Muralitharan G."/>
            <person name="Thajuddin N."/>
        </authorList>
    </citation>
    <scope>NUCLEOTIDE SEQUENCE [LARGE SCALE GENOMIC DNA]</scope>
    <source>
        <strain evidence="4 5">NRMC-F 0142</strain>
    </source>
</reference>
<evidence type="ECO:0000313" key="4">
    <source>
        <dbReference type="EMBL" id="MDL5057446.1"/>
    </source>
</evidence>
<dbReference type="SUPFAM" id="SSF55347">
    <property type="entry name" value="Glyceraldehyde-3-phosphate dehydrogenase-like, C-terminal domain"/>
    <property type="match status" value="1"/>
</dbReference>
<name>A0ABT7LZK7_9CYAN</name>
<gene>
    <name evidence="4" type="ORF">QQ055_08245</name>
</gene>
<dbReference type="InterPro" id="IPR055170">
    <property type="entry name" value="GFO_IDH_MocA-like_dom"/>
</dbReference>
<proteinExistence type="predicted"/>
<evidence type="ECO:0000256" key="1">
    <source>
        <dbReference type="ARBA" id="ARBA00023002"/>
    </source>
</evidence>
<evidence type="ECO:0000259" key="2">
    <source>
        <dbReference type="Pfam" id="PF01408"/>
    </source>
</evidence>
<dbReference type="InterPro" id="IPR000683">
    <property type="entry name" value="Gfo/Idh/MocA-like_OxRdtase_N"/>
</dbReference>
<dbReference type="PANTHER" id="PTHR43818:SF11">
    <property type="entry name" value="BCDNA.GH03377"/>
    <property type="match status" value="1"/>
</dbReference>
<accession>A0ABT7LZK7</accession>
<dbReference type="InterPro" id="IPR036291">
    <property type="entry name" value="NAD(P)-bd_dom_sf"/>
</dbReference>
<feature type="domain" description="GFO/IDH/MocA-like oxidoreductase" evidence="3">
    <location>
        <begin position="176"/>
        <end position="251"/>
    </location>
</feature>
<evidence type="ECO:0000259" key="3">
    <source>
        <dbReference type="Pfam" id="PF22725"/>
    </source>
</evidence>